<dbReference type="InterPro" id="IPR002182">
    <property type="entry name" value="NB-ARC"/>
</dbReference>
<evidence type="ECO:0000313" key="3">
    <source>
        <dbReference type="Proteomes" id="UP000295151"/>
    </source>
</evidence>
<dbReference type="PROSITE" id="PS50943">
    <property type="entry name" value="HTH_CROC1"/>
    <property type="match status" value="1"/>
</dbReference>
<dbReference type="InterPro" id="IPR010982">
    <property type="entry name" value="Lambda_DNA-bd_dom_sf"/>
</dbReference>
<dbReference type="Pfam" id="PF13560">
    <property type="entry name" value="HTH_31"/>
    <property type="match status" value="1"/>
</dbReference>
<keyword evidence="3" id="KW-1185">Reference proteome</keyword>
<dbReference type="InterPro" id="IPR019734">
    <property type="entry name" value="TPR_rpt"/>
</dbReference>
<organism evidence="2 3">
    <name type="scientific">Kribbella voronezhensis</name>
    <dbReference type="NCBI Taxonomy" id="2512212"/>
    <lineage>
        <taxon>Bacteria</taxon>
        <taxon>Bacillati</taxon>
        <taxon>Actinomycetota</taxon>
        <taxon>Actinomycetes</taxon>
        <taxon>Propionibacteriales</taxon>
        <taxon>Kribbellaceae</taxon>
        <taxon>Kribbella</taxon>
    </lineage>
</organism>
<dbReference type="Gene3D" id="3.40.50.300">
    <property type="entry name" value="P-loop containing nucleotide triphosphate hydrolases"/>
    <property type="match status" value="1"/>
</dbReference>
<dbReference type="GO" id="GO:0003677">
    <property type="term" value="F:DNA binding"/>
    <property type="evidence" value="ECO:0007669"/>
    <property type="project" value="InterPro"/>
</dbReference>
<dbReference type="GO" id="GO:0043531">
    <property type="term" value="F:ADP binding"/>
    <property type="evidence" value="ECO:0007669"/>
    <property type="project" value="InterPro"/>
</dbReference>
<reference evidence="2 3" key="1">
    <citation type="submission" date="2019-03" db="EMBL/GenBank/DDBJ databases">
        <title>Genomic Encyclopedia of Type Strains, Phase III (KMG-III): the genomes of soil and plant-associated and newly described type strains.</title>
        <authorList>
            <person name="Whitman W."/>
        </authorList>
    </citation>
    <scope>NUCLEOTIDE SEQUENCE [LARGE SCALE GENOMIC DNA]</scope>
    <source>
        <strain evidence="2 3">VKM Ac-2575</strain>
    </source>
</reference>
<dbReference type="Gene3D" id="1.10.260.40">
    <property type="entry name" value="lambda repressor-like DNA-binding domains"/>
    <property type="match status" value="1"/>
</dbReference>
<dbReference type="Gene3D" id="1.25.40.10">
    <property type="entry name" value="Tetratricopeptide repeat domain"/>
    <property type="match status" value="1"/>
</dbReference>
<sequence length="790" mass="85363">MSIAPAFAQLLRRFRSDNGLTQERLAELSDLSIEAVKTLESGRRRHPRPATVEQLAAALALDDAEGDQLRKAARRTKIGKAPSLGVRRQLPPPITDFTGRSQHLDTLIELLEKPDRESPGIVVSAIGGMGGIGKTTLAVQAAHQVAEIFRDGQLYLNLRGASPDPVSTEQALDTLLEALGLAPAAAADDLSFTAGRYRTALAGRSILLMLDDAASVEQIVPLLPGTAGAVVIVTSRSPLATLPGARRLALDVLTESEALDLLGEVVGADKVAAERSAAIEVVQYCGLLPLAIRIAAGYAGTSPLSALAARLGDTDGISDVLTGPHGEVRRILSLSLDRLAGSDRRGDQDAATAFPVLALFDGDHFPLRAAAAVLGRSLDDTEDLLDRLFDACLLESPAIHQYRMHDLVREIGRALAITKLSEHDRQELKLRELACYSSVLWRHTELLTRADPYGSRAQRWSEGAEDLADPTQMTGWLEAELPNLRRLVHSSTDDEALRLLAVRIALGMSSLAVALMRFAEARSALTAIALLPIELPAEMEIGRLYHTALMCSSLGLTQECLDWLRRATAVARERGGPEQLARCLLDLGQVLGQTGRPDEGMPYAEEGRALLDQVAGGSRFLQAAQLITGMLAGQLGDLDRQREIFDDLLTRLPGTEERGRDASHLGTMAQSLRTSGRHHKALEVLRIALVEVRELGFEVLEAQALIELASIHLDLHDFPPALEAIEAGLRIASRYPAENREAPLLKLLGDVLAATGEPTEARKAWEQAIVRYDREADPRASEVRKLLSAD</sequence>
<dbReference type="SMART" id="SM00028">
    <property type="entry name" value="TPR"/>
    <property type="match status" value="5"/>
</dbReference>
<dbReference type="Pfam" id="PF00931">
    <property type="entry name" value="NB-ARC"/>
    <property type="match status" value="1"/>
</dbReference>
<dbReference type="Proteomes" id="UP000295151">
    <property type="component" value="Unassembled WGS sequence"/>
</dbReference>
<dbReference type="InterPro" id="IPR001387">
    <property type="entry name" value="Cro/C1-type_HTH"/>
</dbReference>
<comment type="caution">
    <text evidence="2">The sequence shown here is derived from an EMBL/GenBank/DDBJ whole genome shotgun (WGS) entry which is preliminary data.</text>
</comment>
<dbReference type="AlphaFoldDB" id="A0A4R7TCW6"/>
<dbReference type="RefSeq" id="WP_166678624.1">
    <property type="nucleotide sequence ID" value="NZ_SOCE01000001.1"/>
</dbReference>
<dbReference type="InterPro" id="IPR011990">
    <property type="entry name" value="TPR-like_helical_dom_sf"/>
</dbReference>
<dbReference type="SUPFAM" id="SSF47413">
    <property type="entry name" value="lambda repressor-like DNA-binding domains"/>
    <property type="match status" value="1"/>
</dbReference>
<dbReference type="SUPFAM" id="SSF48452">
    <property type="entry name" value="TPR-like"/>
    <property type="match status" value="2"/>
</dbReference>
<evidence type="ECO:0000313" key="2">
    <source>
        <dbReference type="EMBL" id="TDU89962.1"/>
    </source>
</evidence>
<proteinExistence type="predicted"/>
<feature type="domain" description="HTH cro/C1-type" evidence="1">
    <location>
        <begin position="11"/>
        <end position="64"/>
    </location>
</feature>
<name>A0A4R7TCW6_9ACTN</name>
<dbReference type="PANTHER" id="PTHR47691:SF3">
    <property type="entry name" value="HTH-TYPE TRANSCRIPTIONAL REGULATOR RV0890C-RELATED"/>
    <property type="match status" value="1"/>
</dbReference>
<evidence type="ECO:0000259" key="1">
    <source>
        <dbReference type="PROSITE" id="PS50943"/>
    </source>
</evidence>
<accession>A0A4R7TCW6</accession>
<gene>
    <name evidence="2" type="ORF">EV138_3543</name>
</gene>
<protein>
    <submittedName>
        <fullName evidence="2">Helix-turn-helix protein</fullName>
    </submittedName>
</protein>
<dbReference type="EMBL" id="SOCE01000001">
    <property type="protein sequence ID" value="TDU89962.1"/>
    <property type="molecule type" value="Genomic_DNA"/>
</dbReference>
<dbReference type="PRINTS" id="PR00364">
    <property type="entry name" value="DISEASERSIST"/>
</dbReference>
<dbReference type="PANTHER" id="PTHR47691">
    <property type="entry name" value="REGULATOR-RELATED"/>
    <property type="match status" value="1"/>
</dbReference>
<dbReference type="SUPFAM" id="SSF52540">
    <property type="entry name" value="P-loop containing nucleoside triphosphate hydrolases"/>
    <property type="match status" value="1"/>
</dbReference>
<dbReference type="SMART" id="SM00530">
    <property type="entry name" value="HTH_XRE"/>
    <property type="match status" value="1"/>
</dbReference>
<dbReference type="CDD" id="cd00093">
    <property type="entry name" value="HTH_XRE"/>
    <property type="match status" value="1"/>
</dbReference>
<dbReference type="InterPro" id="IPR027417">
    <property type="entry name" value="P-loop_NTPase"/>
</dbReference>